<dbReference type="PANTHER" id="PTHR41700:SF1">
    <property type="entry name" value="N-ACETYLTRANSFERASE DOMAIN-CONTAINING PROTEIN"/>
    <property type="match status" value="1"/>
</dbReference>
<dbReference type="InterPro" id="IPR038764">
    <property type="entry name" value="GNAT_N_AcTrfase_prd"/>
</dbReference>
<dbReference type="InterPro" id="IPR016181">
    <property type="entry name" value="Acyl_CoA_acyltransferase"/>
</dbReference>
<gene>
    <name evidence="1" type="ORF">O4213_08755</name>
</gene>
<sequence>MKSSPIPASSGLALRMLESNDDIVSLVGLFDEIWRPDPGNRPVSTDMLRALIHAGNYVSGAYLDDVLVGGSVGFFAAPAGRVLHSHITGVGDRGRGRSVGYALKFHQRDWALAQGISEITWTFDPLVARNAHFNLAKLGAAPLAYHVDFYGDVGDEIGGGDDSDRLLVTWPLDDPRPPMPLDAGSLSGAVTAIDTSDPSRPRAVVHHLSRADAVLVPVPRDIEAMRRVDPAAASRWRIALREVMSELIGGGGRHVTFHRSGCYVFTTSEQS</sequence>
<accession>A0ABT4MST0</accession>
<keyword evidence="1" id="KW-0012">Acyltransferase</keyword>
<dbReference type="RefSeq" id="WP_301570604.1">
    <property type="nucleotide sequence ID" value="NZ_JAPWIE010000002.1"/>
</dbReference>
<dbReference type="SUPFAM" id="SSF55729">
    <property type="entry name" value="Acyl-CoA N-acyltransferases (Nat)"/>
    <property type="match status" value="1"/>
</dbReference>
<dbReference type="Proteomes" id="UP001067235">
    <property type="component" value="Unassembled WGS sequence"/>
</dbReference>
<proteinExistence type="predicted"/>
<name>A0ABT4MST0_GORRU</name>
<keyword evidence="1" id="KW-0808">Transferase</keyword>
<keyword evidence="2" id="KW-1185">Reference proteome</keyword>
<reference evidence="1" key="1">
    <citation type="submission" date="2022-12" db="EMBL/GenBank/DDBJ databases">
        <authorList>
            <person name="Krivoruchko A.V."/>
            <person name="Elkin A."/>
        </authorList>
    </citation>
    <scope>NUCLEOTIDE SEQUENCE</scope>
    <source>
        <strain evidence="1">IEGM 1388</strain>
    </source>
</reference>
<protein>
    <submittedName>
        <fullName evidence="1">GNAT family N-acetyltransferase</fullName>
        <ecNumber evidence="1">2.3.1.-</ecNumber>
    </submittedName>
</protein>
<evidence type="ECO:0000313" key="1">
    <source>
        <dbReference type="EMBL" id="MCZ4550071.1"/>
    </source>
</evidence>
<organism evidence="1 2">
    <name type="scientific">Gordonia rubripertincta</name>
    <name type="common">Rhodococcus corallinus</name>
    <dbReference type="NCBI Taxonomy" id="36822"/>
    <lineage>
        <taxon>Bacteria</taxon>
        <taxon>Bacillati</taxon>
        <taxon>Actinomycetota</taxon>
        <taxon>Actinomycetes</taxon>
        <taxon>Mycobacteriales</taxon>
        <taxon>Gordoniaceae</taxon>
        <taxon>Gordonia</taxon>
    </lineage>
</organism>
<dbReference type="GO" id="GO:0016746">
    <property type="term" value="F:acyltransferase activity"/>
    <property type="evidence" value="ECO:0007669"/>
    <property type="project" value="UniProtKB-KW"/>
</dbReference>
<evidence type="ECO:0000313" key="2">
    <source>
        <dbReference type="Proteomes" id="UP001067235"/>
    </source>
</evidence>
<dbReference type="EC" id="2.3.1.-" evidence="1"/>
<comment type="caution">
    <text evidence="1">The sequence shown here is derived from an EMBL/GenBank/DDBJ whole genome shotgun (WGS) entry which is preliminary data.</text>
</comment>
<dbReference type="EMBL" id="JAPWIE010000002">
    <property type="protein sequence ID" value="MCZ4550071.1"/>
    <property type="molecule type" value="Genomic_DNA"/>
</dbReference>
<dbReference type="PANTHER" id="PTHR41700">
    <property type="entry name" value="GCN5-RELATED N-ACETYLTRANSFERASE"/>
    <property type="match status" value="1"/>
</dbReference>
<dbReference type="Gene3D" id="3.40.630.30">
    <property type="match status" value="1"/>
</dbReference>